<dbReference type="STRING" id="417102.CA982_16695"/>
<dbReference type="Proteomes" id="UP000194632">
    <property type="component" value="Unassembled WGS sequence"/>
</dbReference>
<comment type="caution">
    <text evidence="3">The sequence shown here is derived from an EMBL/GenBank/DDBJ whole genome shotgun (WGS) entry which is preliminary data.</text>
</comment>
<sequence length="254" mass="27064">MTGETTTIPAADTDTDAYVARPDSPPSDSPLPGVLFLTDLIGLRPRIEAMADRIASWGYVVLVPHLFHRYGSATEWAPTEDLLLPEARAAFFRSAMPRARTLTPDAVRPDLVAYLDALHSLPGVAPGPVGVTGYCMGGRLALNIAATRPDEVAAVGMFHTGGLVTDDPDSPHLHLVGIDAFVLAIHADKDRSLPAMAVAQFEHALTAGGVAHSATVYPSAPHGYTMSDLEAYHHEATEHHFDELEALFGRTLSG</sequence>
<evidence type="ECO:0000313" key="4">
    <source>
        <dbReference type="Proteomes" id="UP000194632"/>
    </source>
</evidence>
<dbReference type="PANTHER" id="PTHR46623:SF10">
    <property type="entry name" value="CARBOXYMETHYLENEBUTENOLIDASE HOMOLOG"/>
    <property type="match status" value="1"/>
</dbReference>
<feature type="domain" description="Dienelactone hydrolase" evidence="2">
    <location>
        <begin position="16"/>
        <end position="250"/>
    </location>
</feature>
<dbReference type="RefSeq" id="WP_086536394.1">
    <property type="nucleotide sequence ID" value="NZ_NGFO01000019.1"/>
</dbReference>
<gene>
    <name evidence="3" type="ORF">CA982_16695</name>
</gene>
<dbReference type="SUPFAM" id="SSF53474">
    <property type="entry name" value="alpha/beta-Hydrolases"/>
    <property type="match status" value="1"/>
</dbReference>
<feature type="region of interest" description="Disordered" evidence="1">
    <location>
        <begin position="1"/>
        <end position="30"/>
    </location>
</feature>
<dbReference type="EMBL" id="NGFO01000019">
    <property type="protein sequence ID" value="OUC77641.1"/>
    <property type="molecule type" value="Genomic_DNA"/>
</dbReference>
<keyword evidence="3" id="KW-0378">Hydrolase</keyword>
<name>A0A243Q7Y9_9ACTN</name>
<dbReference type="PANTHER" id="PTHR46623">
    <property type="entry name" value="CARBOXYMETHYLENEBUTENOLIDASE-RELATED"/>
    <property type="match status" value="1"/>
</dbReference>
<dbReference type="OrthoDB" id="9787933at2"/>
<protein>
    <submittedName>
        <fullName evidence="3">Dienelactone hydrolase</fullName>
    </submittedName>
</protein>
<evidence type="ECO:0000256" key="1">
    <source>
        <dbReference type="SAM" id="MobiDB-lite"/>
    </source>
</evidence>
<dbReference type="InterPro" id="IPR002925">
    <property type="entry name" value="Dienelactn_hydro"/>
</dbReference>
<proteinExistence type="predicted"/>
<evidence type="ECO:0000259" key="2">
    <source>
        <dbReference type="Pfam" id="PF01738"/>
    </source>
</evidence>
<dbReference type="InterPro" id="IPR051049">
    <property type="entry name" value="Dienelactone_hydrolase-like"/>
</dbReference>
<organism evidence="3 4">
    <name type="scientific">Gordonia lacunae</name>
    <dbReference type="NCBI Taxonomy" id="417102"/>
    <lineage>
        <taxon>Bacteria</taxon>
        <taxon>Bacillati</taxon>
        <taxon>Actinomycetota</taxon>
        <taxon>Actinomycetes</taxon>
        <taxon>Mycobacteriales</taxon>
        <taxon>Gordoniaceae</taxon>
        <taxon>Gordonia</taxon>
    </lineage>
</organism>
<dbReference type="AlphaFoldDB" id="A0A243Q7Y9"/>
<dbReference type="InterPro" id="IPR029058">
    <property type="entry name" value="AB_hydrolase_fold"/>
</dbReference>
<accession>A0A243Q7Y9</accession>
<dbReference type="Pfam" id="PF01738">
    <property type="entry name" value="DLH"/>
    <property type="match status" value="1"/>
</dbReference>
<keyword evidence="4" id="KW-1185">Reference proteome</keyword>
<evidence type="ECO:0000313" key="3">
    <source>
        <dbReference type="EMBL" id="OUC77641.1"/>
    </source>
</evidence>
<feature type="compositionally biased region" description="Low complexity" evidence="1">
    <location>
        <begin position="1"/>
        <end position="12"/>
    </location>
</feature>
<reference evidence="3 4" key="1">
    <citation type="submission" date="2017-05" db="EMBL/GenBank/DDBJ databases">
        <title>Biotechnological potential of actinobacteria isolated from South African environments.</title>
        <authorList>
            <person name="Le Roes-Hill M."/>
            <person name="Prins A."/>
            <person name="Durrell K.A."/>
        </authorList>
    </citation>
    <scope>NUCLEOTIDE SEQUENCE [LARGE SCALE GENOMIC DNA]</scope>
    <source>
        <strain evidence="3">BS2</strain>
    </source>
</reference>
<dbReference type="Gene3D" id="3.40.50.1820">
    <property type="entry name" value="alpha/beta hydrolase"/>
    <property type="match status" value="1"/>
</dbReference>
<dbReference type="GO" id="GO:0016787">
    <property type="term" value="F:hydrolase activity"/>
    <property type="evidence" value="ECO:0007669"/>
    <property type="project" value="UniProtKB-KW"/>
</dbReference>